<dbReference type="EMBL" id="CAJOBA010002540">
    <property type="protein sequence ID" value="CAF3649192.1"/>
    <property type="molecule type" value="Genomic_DNA"/>
</dbReference>
<dbReference type="Gene3D" id="3.40.630.10">
    <property type="entry name" value="Zn peptidases"/>
    <property type="match status" value="1"/>
</dbReference>
<dbReference type="Gene3D" id="3.30.70.360">
    <property type="match status" value="1"/>
</dbReference>
<dbReference type="EMBL" id="CAJNOK010002539">
    <property type="protein sequence ID" value="CAF0864381.1"/>
    <property type="molecule type" value="Genomic_DNA"/>
</dbReference>
<dbReference type="CDD" id="cd05672">
    <property type="entry name" value="M20_ACY1L2-like"/>
    <property type="match status" value="1"/>
</dbReference>
<protein>
    <recommendedName>
        <fullName evidence="1">Peptidase M20 domain-containing protein 2</fullName>
    </recommendedName>
</protein>
<accession>A0A814KQ61</accession>
<dbReference type="NCBIfam" id="TIGR01891">
    <property type="entry name" value="amidohydrolases"/>
    <property type="match status" value="1"/>
</dbReference>
<dbReference type="Pfam" id="PF01546">
    <property type="entry name" value="Peptidase_M20"/>
    <property type="match status" value="1"/>
</dbReference>
<dbReference type="EMBL" id="CAJOBC010004343">
    <property type="protein sequence ID" value="CAF3824280.1"/>
    <property type="molecule type" value="Genomic_DNA"/>
</dbReference>
<dbReference type="AlphaFoldDB" id="A0A814KQ61"/>
<dbReference type="InterPro" id="IPR011650">
    <property type="entry name" value="Peptidase_M20_dimer"/>
</dbReference>
<evidence type="ECO:0000313" key="5">
    <source>
        <dbReference type="EMBL" id="CAF3649192.1"/>
    </source>
</evidence>
<dbReference type="EMBL" id="CAJNOQ010004343">
    <property type="protein sequence ID" value="CAF1055142.1"/>
    <property type="molecule type" value="Genomic_DNA"/>
</dbReference>
<evidence type="ECO:0000313" key="7">
    <source>
        <dbReference type="Proteomes" id="UP000663829"/>
    </source>
</evidence>
<proteinExistence type="inferred from homology"/>
<dbReference type="Proteomes" id="UP000663829">
    <property type="component" value="Unassembled WGS sequence"/>
</dbReference>
<keyword evidence="7" id="KW-1185">Reference proteome</keyword>
<evidence type="ECO:0000313" key="6">
    <source>
        <dbReference type="EMBL" id="CAF3824280.1"/>
    </source>
</evidence>
<dbReference type="SUPFAM" id="SSF55031">
    <property type="entry name" value="Bacterial exopeptidase dimerisation domain"/>
    <property type="match status" value="1"/>
</dbReference>
<dbReference type="InterPro" id="IPR002933">
    <property type="entry name" value="Peptidase_M20"/>
</dbReference>
<name>A0A814KQ61_9BILA</name>
<dbReference type="Proteomes" id="UP000681722">
    <property type="component" value="Unassembled WGS sequence"/>
</dbReference>
<dbReference type="InterPro" id="IPR036264">
    <property type="entry name" value="Bact_exopeptidase_dim_dom"/>
</dbReference>
<dbReference type="FunFam" id="3.30.70.360:FF:000004">
    <property type="entry name" value="Peptidase M20 domain-containing protein 2"/>
    <property type="match status" value="1"/>
</dbReference>
<sequence>MNCNTHGEETSYRIRPVINDTFSKYDENLHNISNLIHQYREIAFEEHKSSKLLTDFLVQEGFIVEYGIANLSTAFVATYSNSNNSQSGRTVSFNSEFDALPEIGHACGHNLIAIAGIGAALAVKQYLQEQQTNGTVKLFGTPAEENGGGKLHLVNAGYYKDVDMNIMAHPSQNSGAFVPYRAIAKLEVEYFGKLAHAAIAPWHGKNALDALVLAYTSLSALRQQLHPLYRLHGIIVNGGRSANVIPDYSKGIFMIRTPTVNDLLNEFKPRVIQCFLAAANATGCEVKITEKGINKDVKINSILAHRYESYFSGIMNTKLLPKYEQERMSSGSTDQGHVSYAVPAIHAEFAIPTENQQGPHTKEFERATTTDEAFQQTIKASKTLASVAIDFLEDDLFAKSVVDEFKLSSTSDTTTTQS</sequence>
<comment type="caution">
    <text evidence="4">The sequence shown here is derived from an EMBL/GenBank/DDBJ whole genome shotgun (WGS) entry which is preliminary data.</text>
</comment>
<evidence type="ECO:0000259" key="2">
    <source>
        <dbReference type="Pfam" id="PF07687"/>
    </source>
</evidence>
<dbReference type="InterPro" id="IPR052030">
    <property type="entry name" value="Peptidase_M20/M20A_hydrolases"/>
</dbReference>
<organism evidence="4 7">
    <name type="scientific">Didymodactylos carnosus</name>
    <dbReference type="NCBI Taxonomy" id="1234261"/>
    <lineage>
        <taxon>Eukaryota</taxon>
        <taxon>Metazoa</taxon>
        <taxon>Spiralia</taxon>
        <taxon>Gnathifera</taxon>
        <taxon>Rotifera</taxon>
        <taxon>Eurotatoria</taxon>
        <taxon>Bdelloidea</taxon>
        <taxon>Philodinida</taxon>
        <taxon>Philodinidae</taxon>
        <taxon>Didymodactylos</taxon>
    </lineage>
</organism>
<dbReference type="InterPro" id="IPR017439">
    <property type="entry name" value="Amidohydrolase"/>
</dbReference>
<dbReference type="Pfam" id="PF07687">
    <property type="entry name" value="M20_dimer"/>
    <property type="match status" value="1"/>
</dbReference>
<dbReference type="PANTHER" id="PTHR30575">
    <property type="entry name" value="PEPTIDASE M20"/>
    <property type="match status" value="1"/>
</dbReference>
<dbReference type="PANTHER" id="PTHR30575:SF0">
    <property type="entry name" value="XAA-ARG DIPEPTIDASE"/>
    <property type="match status" value="1"/>
</dbReference>
<dbReference type="InterPro" id="IPR017144">
    <property type="entry name" value="Xaa-Arg_dipeptidase"/>
</dbReference>
<dbReference type="Proteomes" id="UP000682733">
    <property type="component" value="Unassembled WGS sequence"/>
</dbReference>
<dbReference type="PIRSF" id="PIRSF037226">
    <property type="entry name" value="Amidohydrolase_ACY1L2_prd"/>
    <property type="match status" value="1"/>
</dbReference>
<evidence type="ECO:0000256" key="1">
    <source>
        <dbReference type="PIRNR" id="PIRNR037226"/>
    </source>
</evidence>
<dbReference type="Proteomes" id="UP000677228">
    <property type="component" value="Unassembled WGS sequence"/>
</dbReference>
<evidence type="ECO:0000313" key="3">
    <source>
        <dbReference type="EMBL" id="CAF0864381.1"/>
    </source>
</evidence>
<gene>
    <name evidence="4" type="ORF">GPM918_LOCUS16491</name>
    <name evidence="3" type="ORF">OVA965_LOCUS7800</name>
    <name evidence="6" type="ORF">SRO942_LOCUS16491</name>
    <name evidence="5" type="ORF">TMI583_LOCUS7796</name>
</gene>
<comment type="similarity">
    <text evidence="1">Belongs to the peptidase M20A family.</text>
</comment>
<feature type="domain" description="Peptidase M20 dimerisation" evidence="2">
    <location>
        <begin position="183"/>
        <end position="262"/>
    </location>
</feature>
<evidence type="ECO:0000313" key="4">
    <source>
        <dbReference type="EMBL" id="CAF1055142.1"/>
    </source>
</evidence>
<dbReference type="OrthoDB" id="6119954at2759"/>
<dbReference type="SUPFAM" id="SSF53187">
    <property type="entry name" value="Zn-dependent exopeptidases"/>
    <property type="match status" value="1"/>
</dbReference>
<dbReference type="GO" id="GO:0016805">
    <property type="term" value="F:dipeptidase activity"/>
    <property type="evidence" value="ECO:0007669"/>
    <property type="project" value="InterPro"/>
</dbReference>
<reference evidence="4" key="1">
    <citation type="submission" date="2021-02" db="EMBL/GenBank/DDBJ databases">
        <authorList>
            <person name="Nowell W R."/>
        </authorList>
    </citation>
    <scope>NUCLEOTIDE SEQUENCE</scope>
</reference>